<dbReference type="InterPro" id="IPR012574">
    <property type="entry name" value="ATP5MJ"/>
</dbReference>
<dbReference type="Ensembl" id="ENSCHIT00010015934.1">
    <property type="protein sequence ID" value="ENSCHIP00010011281.1"/>
    <property type="gene ID" value="ENSCHIG00010008396.1"/>
</dbReference>
<dbReference type="PANTHER" id="PTHR15233:SF1">
    <property type="entry name" value="ATP SYNTHASE SUBUNIT ATP5MJ, MITOCHONDRIAL"/>
    <property type="match status" value="1"/>
</dbReference>
<evidence type="ECO:0000313" key="1">
    <source>
        <dbReference type="Ensembl" id="ENSCHIP00010011281.1"/>
    </source>
</evidence>
<organism evidence="1">
    <name type="scientific">Capra hircus</name>
    <name type="common">Goat</name>
    <dbReference type="NCBI Taxonomy" id="9925"/>
    <lineage>
        <taxon>Eukaryota</taxon>
        <taxon>Metazoa</taxon>
        <taxon>Chordata</taxon>
        <taxon>Craniata</taxon>
        <taxon>Vertebrata</taxon>
        <taxon>Euteleostomi</taxon>
        <taxon>Mammalia</taxon>
        <taxon>Eutheria</taxon>
        <taxon>Laurasiatheria</taxon>
        <taxon>Artiodactyla</taxon>
        <taxon>Ruminantia</taxon>
        <taxon>Pecora</taxon>
        <taxon>Bovidae</taxon>
        <taxon>Caprinae</taxon>
        <taxon>Capra</taxon>
    </lineage>
</organism>
<reference evidence="1" key="2">
    <citation type="submission" date="2025-08" db="UniProtKB">
        <authorList>
            <consortium name="Ensembl"/>
        </authorList>
    </citation>
    <scope>IDENTIFICATION</scope>
</reference>
<reference evidence="1" key="1">
    <citation type="submission" date="2019-03" db="EMBL/GenBank/DDBJ databases">
        <title>Genome sequencing and reference-guided assembly of Black Bengal Goat (Capra hircus).</title>
        <authorList>
            <person name="Siddiki A.Z."/>
            <person name="Baten A."/>
            <person name="Billah M."/>
            <person name="Alam M.A.U."/>
            <person name="Shawrob K.S.M."/>
            <person name="Saha S."/>
            <person name="Chowdhury M."/>
            <person name="Rahman A.H."/>
            <person name="Stear M."/>
            <person name="Miah G."/>
            <person name="Das G.B."/>
            <person name="Hossain M.M."/>
            <person name="Kumkum M."/>
            <person name="Islam M.S."/>
            <person name="Mollah A.M."/>
            <person name="Ahsan A."/>
            <person name="Tusar F."/>
            <person name="Khan M.K.I."/>
        </authorList>
    </citation>
    <scope>NUCLEOTIDE SEQUENCE [LARGE SCALE GENOMIC DNA]</scope>
</reference>
<dbReference type="Pfam" id="PF08039">
    <property type="entry name" value="Mit_proteolip"/>
    <property type="match status" value="1"/>
</dbReference>
<dbReference type="AlphaFoldDB" id="A0A8C2NYM1"/>
<dbReference type="PANTHER" id="PTHR15233">
    <property type="entry name" value="MITOCHONDRIAL PROTEOLIPID"/>
    <property type="match status" value="1"/>
</dbReference>
<protein>
    <submittedName>
        <fullName evidence="1">Uncharacterized protein</fullName>
    </submittedName>
</protein>
<dbReference type="GO" id="GO:0005739">
    <property type="term" value="C:mitochondrion"/>
    <property type="evidence" value="ECO:0007669"/>
    <property type="project" value="InterPro"/>
</dbReference>
<sequence length="60" mass="6842">MLQSLVKNVWISMKPYCTHVYLEIWVDLGRHGIIIYKIRSADKRGKALKASSPAPARGHH</sequence>
<accession>A0A8C2NYM1</accession>
<proteinExistence type="predicted"/>
<name>A0A8C2NYM1_CAPHI</name>